<proteinExistence type="predicted"/>
<comment type="caution">
    <text evidence="1">The sequence shown here is derived from an EMBL/GenBank/DDBJ whole genome shotgun (WGS) entry which is preliminary data.</text>
</comment>
<organism evidence="1 2">
    <name type="scientific">Trichomalopsis sarcophagae</name>
    <dbReference type="NCBI Taxonomy" id="543379"/>
    <lineage>
        <taxon>Eukaryota</taxon>
        <taxon>Metazoa</taxon>
        <taxon>Ecdysozoa</taxon>
        <taxon>Arthropoda</taxon>
        <taxon>Hexapoda</taxon>
        <taxon>Insecta</taxon>
        <taxon>Pterygota</taxon>
        <taxon>Neoptera</taxon>
        <taxon>Endopterygota</taxon>
        <taxon>Hymenoptera</taxon>
        <taxon>Apocrita</taxon>
        <taxon>Proctotrupomorpha</taxon>
        <taxon>Chalcidoidea</taxon>
        <taxon>Pteromalidae</taxon>
        <taxon>Pteromalinae</taxon>
        <taxon>Trichomalopsis</taxon>
    </lineage>
</organism>
<dbReference type="EMBL" id="NNAY01004742">
    <property type="protein sequence ID" value="OXU17484.1"/>
    <property type="molecule type" value="Genomic_DNA"/>
</dbReference>
<dbReference type="Proteomes" id="UP000215335">
    <property type="component" value="Unassembled WGS sequence"/>
</dbReference>
<evidence type="ECO:0000313" key="2">
    <source>
        <dbReference type="Proteomes" id="UP000215335"/>
    </source>
</evidence>
<keyword evidence="2" id="KW-1185">Reference proteome</keyword>
<dbReference type="OrthoDB" id="443524at2759"/>
<reference evidence="1 2" key="1">
    <citation type="journal article" date="2017" name="Curr. Biol.">
        <title>The Evolution of Venom by Co-option of Single-Copy Genes.</title>
        <authorList>
            <person name="Martinson E.O."/>
            <person name="Mrinalini"/>
            <person name="Kelkar Y.D."/>
            <person name="Chang C.H."/>
            <person name="Werren J.H."/>
        </authorList>
    </citation>
    <scope>NUCLEOTIDE SEQUENCE [LARGE SCALE GENOMIC DNA]</scope>
    <source>
        <strain evidence="1 2">Alberta</strain>
        <tissue evidence="1">Whole body</tissue>
    </source>
</reference>
<sequence length="617" mass="71782">MMLTQSLCGVLMSTRTLTLMSRTSIIQHLCRFSILSNKVKYLSTKHLRSHTFNNEHEKTLIPWNVLRLLQQTETKINSPDLTYAMNTLLKLYEQKKLPERFHEQTFFKNLCDLMRSSMDILEMPEALQILCILNKIGVPSSSKIISSLLQHMDSLIMTSSIKYYKDLLRIIMKMIPTPTTMAIIKSLDRKFIIKFSKDFDPSDLDFLSNVLEYKNISLTDTRILTVIIEALHHNSFETATLSNAMSLIKSFASMDNYSSGWFEVLRKVQNVLINNAQQMSNRQILSLLRGVYSKMDEKRIDVFYNKILFDKIAQKIIANDANFNTSVDCLFYFNKVKHVHKDLLSYIAAKFYEEKRNLQKDNLRQLVLITGLAYLKYKPIFWKEICESLQSKYLLSCNFETLIICSLHLACLDSYNLWMLNRIFKIENFPNKHQFLCWTFLRLCQKLNMIPNYDGPTPSEKHTTMFEKLQLKANDAFLSSLEQGMGGAMYVKKNLKTKLYHHIDAIVAFRKGGYPIAINDSNNNDACAINANIEYLENQTTPTNSQLFVILYTLPSWYCRNSLQLLGTYVDYIDSIKSLTPNIIIVNGKTWQELPEKSRVLFLMNEINSKKINEENW</sequence>
<dbReference type="STRING" id="543379.A0A232EGN0"/>
<evidence type="ECO:0008006" key="3">
    <source>
        <dbReference type="Google" id="ProtNLM"/>
    </source>
</evidence>
<protein>
    <recommendedName>
        <fullName evidence="3">RAP domain-containing protein</fullName>
    </recommendedName>
</protein>
<accession>A0A232EGN0</accession>
<dbReference type="AlphaFoldDB" id="A0A232EGN0"/>
<name>A0A232EGN0_9HYME</name>
<gene>
    <name evidence="1" type="ORF">TSAR_000069</name>
</gene>
<evidence type="ECO:0000313" key="1">
    <source>
        <dbReference type="EMBL" id="OXU17484.1"/>
    </source>
</evidence>